<evidence type="ECO:0000313" key="1">
    <source>
        <dbReference type="EMBL" id="KAK3316462.1"/>
    </source>
</evidence>
<accession>A0AAE0I0U9</accession>
<protein>
    <submittedName>
        <fullName evidence="1">Uncharacterized protein</fullName>
    </submittedName>
</protein>
<dbReference type="AlphaFoldDB" id="A0AAE0I0U9"/>
<comment type="caution">
    <text evidence="1">The sequence shown here is derived from an EMBL/GenBank/DDBJ whole genome shotgun (WGS) entry which is preliminary data.</text>
</comment>
<name>A0AAE0I0U9_9PEZI</name>
<organism evidence="1 2">
    <name type="scientific">Apodospora peruviana</name>
    <dbReference type="NCBI Taxonomy" id="516989"/>
    <lineage>
        <taxon>Eukaryota</taxon>
        <taxon>Fungi</taxon>
        <taxon>Dikarya</taxon>
        <taxon>Ascomycota</taxon>
        <taxon>Pezizomycotina</taxon>
        <taxon>Sordariomycetes</taxon>
        <taxon>Sordariomycetidae</taxon>
        <taxon>Sordariales</taxon>
        <taxon>Lasiosphaeriaceae</taxon>
        <taxon>Apodospora</taxon>
    </lineage>
</organism>
<dbReference type="Proteomes" id="UP001283341">
    <property type="component" value="Unassembled WGS sequence"/>
</dbReference>
<gene>
    <name evidence="1" type="ORF">B0H66DRAFT_561366</name>
</gene>
<dbReference type="EMBL" id="JAUEDM010000005">
    <property type="protein sequence ID" value="KAK3316462.1"/>
    <property type="molecule type" value="Genomic_DNA"/>
</dbReference>
<proteinExistence type="predicted"/>
<sequence length="102" mass="11760">MNSLAFIWEGQGRYPYGNYENRIKCGTTYCTRTRSFGSLPLRYHSDLAQCEILPPGSRYTNAWNFRVEIFVPFSQPDLFLIFINTLVPKTDRALVSHACAFV</sequence>
<reference evidence="1" key="2">
    <citation type="submission" date="2023-06" db="EMBL/GenBank/DDBJ databases">
        <authorList>
            <consortium name="Lawrence Berkeley National Laboratory"/>
            <person name="Haridas S."/>
            <person name="Hensen N."/>
            <person name="Bonometti L."/>
            <person name="Westerberg I."/>
            <person name="Brannstrom I.O."/>
            <person name="Guillou S."/>
            <person name="Cros-Aarteil S."/>
            <person name="Calhoun S."/>
            <person name="Kuo A."/>
            <person name="Mondo S."/>
            <person name="Pangilinan J."/>
            <person name="Riley R."/>
            <person name="Labutti K."/>
            <person name="Andreopoulos B."/>
            <person name="Lipzen A."/>
            <person name="Chen C."/>
            <person name="Yanf M."/>
            <person name="Daum C."/>
            <person name="Ng V."/>
            <person name="Clum A."/>
            <person name="Steindorff A."/>
            <person name="Ohm R."/>
            <person name="Martin F."/>
            <person name="Silar P."/>
            <person name="Natvig D."/>
            <person name="Lalanne C."/>
            <person name="Gautier V."/>
            <person name="Ament-Velasquez S.L."/>
            <person name="Kruys A."/>
            <person name="Hutchinson M.I."/>
            <person name="Powell A.J."/>
            <person name="Barry K."/>
            <person name="Miller A.N."/>
            <person name="Grigoriev I.V."/>
            <person name="Debuchy R."/>
            <person name="Gladieux P."/>
            <person name="Thoren M.H."/>
            <person name="Johannesson H."/>
        </authorList>
    </citation>
    <scope>NUCLEOTIDE SEQUENCE</scope>
    <source>
        <strain evidence="1">CBS 118394</strain>
    </source>
</reference>
<evidence type="ECO:0000313" key="2">
    <source>
        <dbReference type="Proteomes" id="UP001283341"/>
    </source>
</evidence>
<reference evidence="1" key="1">
    <citation type="journal article" date="2023" name="Mol. Phylogenet. Evol.">
        <title>Genome-scale phylogeny and comparative genomics of the fungal order Sordariales.</title>
        <authorList>
            <person name="Hensen N."/>
            <person name="Bonometti L."/>
            <person name="Westerberg I."/>
            <person name="Brannstrom I.O."/>
            <person name="Guillou S."/>
            <person name="Cros-Aarteil S."/>
            <person name="Calhoun S."/>
            <person name="Haridas S."/>
            <person name="Kuo A."/>
            <person name="Mondo S."/>
            <person name="Pangilinan J."/>
            <person name="Riley R."/>
            <person name="LaButti K."/>
            <person name="Andreopoulos B."/>
            <person name="Lipzen A."/>
            <person name="Chen C."/>
            <person name="Yan M."/>
            <person name="Daum C."/>
            <person name="Ng V."/>
            <person name="Clum A."/>
            <person name="Steindorff A."/>
            <person name="Ohm R.A."/>
            <person name="Martin F."/>
            <person name="Silar P."/>
            <person name="Natvig D.O."/>
            <person name="Lalanne C."/>
            <person name="Gautier V."/>
            <person name="Ament-Velasquez S.L."/>
            <person name="Kruys A."/>
            <person name="Hutchinson M.I."/>
            <person name="Powell A.J."/>
            <person name="Barry K."/>
            <person name="Miller A.N."/>
            <person name="Grigoriev I.V."/>
            <person name="Debuchy R."/>
            <person name="Gladieux P."/>
            <person name="Hiltunen Thoren M."/>
            <person name="Johannesson H."/>
        </authorList>
    </citation>
    <scope>NUCLEOTIDE SEQUENCE</scope>
    <source>
        <strain evidence="1">CBS 118394</strain>
    </source>
</reference>
<keyword evidence="2" id="KW-1185">Reference proteome</keyword>